<reference evidence="1" key="1">
    <citation type="submission" date="2023-07" db="EMBL/GenBank/DDBJ databases">
        <title>Two novel species in the genus Flavivirga.</title>
        <authorList>
            <person name="Kwon K."/>
        </authorList>
    </citation>
    <scope>NUCLEOTIDE SEQUENCE</scope>
    <source>
        <strain evidence="1">KACC 14158</strain>
    </source>
</reference>
<sequence length="252" mass="29725">MRIPIYILLIIISIKGYSQKTQGIYNYHFDSGGDVISYNELRLYLMKNMTFKLYEIDRDNNSGDTILVSLGKYYKNKDTISFVSPLPDNEDVLFYPTSNNYKKKDSLRISFHQKGNNFYANVNSLSFFSIDSANERTNIVPYDTIPISDFNKLMSYEDLDLYFSYFLRLPKQSKYLMICSDKERVALKGCITLNLSEFRINDIAMRKEKVNSFNFRYINFLDFTNFKFILKRKELISVNRIFPEGVITFIKE</sequence>
<gene>
    <name evidence="1" type="ORF">Q4Q40_14955</name>
</gene>
<keyword evidence="2" id="KW-1185">Reference proteome</keyword>
<organism evidence="1 2">
    <name type="scientific">Flavivirga jejuensis</name>
    <dbReference type="NCBI Taxonomy" id="870487"/>
    <lineage>
        <taxon>Bacteria</taxon>
        <taxon>Pseudomonadati</taxon>
        <taxon>Bacteroidota</taxon>
        <taxon>Flavobacteriia</taxon>
        <taxon>Flavobacteriales</taxon>
        <taxon>Flavobacteriaceae</taxon>
        <taxon>Flavivirga</taxon>
    </lineage>
</organism>
<dbReference type="Proteomes" id="UP001176806">
    <property type="component" value="Unassembled WGS sequence"/>
</dbReference>
<evidence type="ECO:0008006" key="3">
    <source>
        <dbReference type="Google" id="ProtNLM"/>
    </source>
</evidence>
<dbReference type="EMBL" id="JAUOEL010000005">
    <property type="protein sequence ID" value="MDO5975493.1"/>
    <property type="molecule type" value="Genomic_DNA"/>
</dbReference>
<evidence type="ECO:0000313" key="2">
    <source>
        <dbReference type="Proteomes" id="UP001176806"/>
    </source>
</evidence>
<comment type="caution">
    <text evidence="1">The sequence shown here is derived from an EMBL/GenBank/DDBJ whole genome shotgun (WGS) entry which is preliminary data.</text>
</comment>
<dbReference type="RefSeq" id="WP_303302700.1">
    <property type="nucleotide sequence ID" value="NZ_BAABDA010000050.1"/>
</dbReference>
<evidence type="ECO:0000313" key="1">
    <source>
        <dbReference type="EMBL" id="MDO5975493.1"/>
    </source>
</evidence>
<proteinExistence type="predicted"/>
<accession>A0ABT8WQP3</accession>
<protein>
    <recommendedName>
        <fullName evidence="3">Outer membrane lipoprotein-sorting protein</fullName>
    </recommendedName>
</protein>
<name>A0ABT8WQP3_9FLAO</name>